<feature type="region of interest" description="Disordered" evidence="9">
    <location>
        <begin position="397"/>
        <end position="429"/>
    </location>
</feature>
<keyword evidence="7" id="KW-1015">Disulfide bond</keyword>
<evidence type="ECO:0000259" key="11">
    <source>
        <dbReference type="PROSITE" id="PS50287"/>
    </source>
</evidence>
<dbReference type="FunFam" id="3.10.250.10:FF:000016">
    <property type="entry name" value="Scavenger receptor cysteine-rich protein type 12"/>
    <property type="match status" value="1"/>
</dbReference>
<comment type="subcellular location">
    <subcellularLocation>
        <location evidence="1">Membrane</location>
        <topology evidence="1">Single-pass membrane protein</topology>
    </subcellularLocation>
</comment>
<dbReference type="SUPFAM" id="SSF56487">
    <property type="entry name" value="SRCR-like"/>
    <property type="match status" value="1"/>
</dbReference>
<dbReference type="InterPro" id="IPR001190">
    <property type="entry name" value="SRCR"/>
</dbReference>
<sequence>MLPAVFYGSAFGAVCDDRFTDAAARVVCRQLGKAGGKARCCGAFGASPGSILLDEVVCRGNETRLDECRNNGWGQSDCRPEEAVGVECSEAVASSPGLADGKDLQLPGVISAAFNRSDSPPVISVHYRVVYSFPDGSRSCPSWAMAYNETFEGTLVFYLQFKNMTASASASAGAAGGAVAALGDMVVQRRGQRRSIMANVGTSVRRWLLDTWIDVYSFNASVNIGGWVYLMDRKQSYDADGGALTPPGPLVAGWRWKYGSTGITDGYVPSMFPELTAAESPSGAGGGRGGINVTYQLVYQKTDGYLTYPDPNRFHVYSEVATTPLMIYVQLVSLVPPTDMAALLLQRVEGDSAWTVGRLTPDSVQIKTGSRALLFTDSFPLRTHGDCNYGSTLRQASLTPERSPGMASMASPPSSDSARTQQGPAPESAITARSSALALKSAVVEDVSPDVSERTTCTLILIGYSGRTFSLSEILTASPEAVAPTLFREASLDCKSNKPDAEDVWIAVGYYLAPIFKGTGVYIQSPEEHGNVDIPYHWGITVSGLESLTLVDSIISDVPLSPYGPLFRCGSCVTMNFYNTTFQNLLAPKLPVTSAHRIHGAVGVSDTWSVDIRNLKCSNIHGAHGWSCLVLEFQSALVFTNSTLANNRASNGGAMHLSDVVQLDFNQGTRVDNNSASGMGSFTIEGGGRVSNNALLYNGDGGVLYSQTRIGSFVIRGAGSTASNNSARFGSGGVLATSTLPKLEISDGGSLVGNTAGTGSGGAIEVEFSITSLLIDAGSVRDNNAALAGGAIYIGQNVVEDVLVTHGSVVEGNMALSRSGGFLAVGGSVRGQLEIDGGSRICYCTSAQSGGAVSVQEGIYGRLAVIDNSTMCWNVAQDGNGGAVHSGFAVGQLLVSAGGSLANNSASGDGGAVYAGRTLSAVFVTTEGALVGNYAGGDGGAVFTDYIGVLHVSEGSVALGNAAGGDGGVASSSRIGAIMLQSCHISANRAGRSGGAVASLAPPDRIAVSDSVLQDNVAERGFGGVLSVSCPQPGSQLLSQVAANTNYTISDGSVFKRNGAYLDGGCLSIAAEAPSDPVNERTNEPYVALTVTIQDSAFHDNYAGGAGGAVSLASPSAGSLAAALLVASSNFSGNTAGSDRFPLGSSVASGFGGAISVQSTPKFKADAAMVAARASTLRLAAVRGGAAADSVSLDSACALRLESSRFEGNGCQANGGAVAAVSCPAAVRNCTFLNNRAQRSGGGLASLIEPIAVSDLEVADAATQRRLAVLDPSLLDSGFNVSGDATITGGALTRSWWLDVQASTFEGNAASAECGGGMYVEVTQGADSLIDGCILSRNGAADSHGGGVCINALRGAGEALLTGDQLLNNTASRLGGGVFAQLLGVGSFVRVVGSELVGNQAIQGGGGFAVSSVPGAAALLSHVSVVENAAIVDGGALVAHCAAGAAAGSAAEGSVNGTLPSCGSVPILTLHGCNLTRNSARSGHGGGLYVTAGASVDLYGCNMYGNRAGSAGGGLAAVGCDGLNVVGGSVDGGSALQGGGIFAQACQRVLMHGLSIEGNLALTGGGAFLAGVSKDNVTLPSLALADPGRPSTVALANCSIENNQALRIADIAQLLAPGETVFAAPSYQRFGGHGGGLFVFGNISLLADQSDLAAGNKALVGSAIGSAQWCAEPQAPQLALARLSAGPGPFLADAAGAVQYTQLLAPGETVFAAPSYQRFGGHGGGLFVFGNISLLADQSDLAAGNKALVGSAIGSAQWCAEPQAPQLALARLSAGPGPFLADAAGAVQYTQWELLESLGTQQGCWSLLLDQVRLPPRLYLPIWMLDPVAVALWARCDDAYATTRQAATANGVTAATVAASTLSAQIRLNCGSEPSRTCALAESLRICSGEDRDTLRMRVNVSVEPLNPSFTGTICDPNQLPATAGGRADARGGQDTGSASRPCDSSHLSDNPDAAWRDARIAYLDTGSAQGGSQTVAMNNSLASWPYLTIRAWPGRYALVFRAFSEDDPELYQVEELRVAVDVLHCQPGEALDLTWSQQPGALASWLGCTRCSRGRFTLWRDDRPALSELNMTHYLTYIRLSYEATTPVLSSAVVIRNASNSGDAGDAEQVPAGTDGLSAFLAACVAAGLSGNDSSGAKPYQQLECAPGYTGTLCAACQPGYYINSEFQCRACPERNLVLTILAFLASIGVVLGVSLTSFAERPASRYEYEDADDRVGGRRGSSTKRARREERVPPSEFLKVAIVHAQFYIIITRLPVAYPDVISRMQATLSAVTGAESTVAFSYSCIIPDQASDGQARSQLLGALIVPVAVIACSLVIWALRYYFRKDARMRRQEAKRRAKMGPKPPAAGNPGATAIHLTAAAAPSLARSPGSSFTHMTVLTPPYSAAAALIPSPFADKTVTSVVSLKDGNVSARDDSTTSRPKGKGGESTVSFALSPTVSLTKTVSVESTGIRHIVGHIHKAVAGSMYDLKRSILRLDETLGLWRQLGVVGMMAVLILYPGWAQAALSVFACYRVDDGVNGPFPERQLATWRSGYWIRDMQQACYAGRHLGMYVPIGVVAVIFVCLLPPLLSFLLLWFKRRELDDPRIMQHYGFLYMRYKQRYYWWESVLMLEELGMVAVEVFGRALPVVSHQVLLMLCTFIIVSTANMACSPVKSRLISLLEFLSLCVLSLTLTLSLFFVVDKELDLGVATLVGVIIIVVNGALFGGFLGALVMQNWGSIRAAAAVVGGWFRRKPTARQSGDAEEEAKDMHVPPGPREETWHIGAFATARAAPAAALYGNHPVNDKPINLTAYATANAAVALEPKASGEVDKPMEPEKEQAQEEGKGGKEADAEPLLDTAPTRRYDAPIFLSDGELHERPSRQQRALERASRQSRPPESFSRQSRPTPDASTRSTPVALARATPMYPHQSPPQAEPQSGPLAAPPVVPPSAPPSALLSTPSAPPSALLSTPSAPPPFEQPAGAAHRPHAPPARQGGRENDAYVEAMQRRFPNMVVLALED</sequence>
<feature type="compositionally biased region" description="Polar residues" evidence="9">
    <location>
        <begin position="2876"/>
        <end position="2898"/>
    </location>
</feature>
<dbReference type="GO" id="GO:0000724">
    <property type="term" value="P:double-strand break repair via homologous recombination"/>
    <property type="evidence" value="ECO:0007669"/>
    <property type="project" value="TreeGrafter"/>
</dbReference>
<evidence type="ECO:0000256" key="10">
    <source>
        <dbReference type="SAM" id="Phobius"/>
    </source>
</evidence>
<evidence type="ECO:0000256" key="6">
    <source>
        <dbReference type="ARBA" id="ARBA00023136"/>
    </source>
</evidence>
<dbReference type="Gene3D" id="3.10.250.10">
    <property type="entry name" value="SRCR-like domain"/>
    <property type="match status" value="1"/>
</dbReference>
<dbReference type="SUPFAM" id="SSF51126">
    <property type="entry name" value="Pectin lyase-like"/>
    <property type="match status" value="3"/>
</dbReference>
<dbReference type="Pfam" id="PF00530">
    <property type="entry name" value="SRCR"/>
    <property type="match status" value="1"/>
</dbReference>
<feature type="transmembrane region" description="Helical" evidence="10">
    <location>
        <begin position="2239"/>
        <end position="2258"/>
    </location>
</feature>
<dbReference type="SMART" id="SM00710">
    <property type="entry name" value="PbH1"/>
    <property type="match status" value="13"/>
</dbReference>
<dbReference type="InterPro" id="IPR011050">
    <property type="entry name" value="Pectin_lyase_fold/virulence"/>
</dbReference>
<evidence type="ECO:0000256" key="1">
    <source>
        <dbReference type="ARBA" id="ARBA00004167"/>
    </source>
</evidence>
<dbReference type="PRINTS" id="PR00258">
    <property type="entry name" value="SPERACTRCPTR"/>
</dbReference>
<feature type="region of interest" description="Disordered" evidence="9">
    <location>
        <begin position="2808"/>
        <end position="2985"/>
    </location>
</feature>
<feature type="transmembrane region" description="Helical" evidence="10">
    <location>
        <begin position="2632"/>
        <end position="2653"/>
    </location>
</feature>
<evidence type="ECO:0000256" key="5">
    <source>
        <dbReference type="ARBA" id="ARBA00022989"/>
    </source>
</evidence>
<feature type="transmembrane region" description="Helical" evidence="10">
    <location>
        <begin position="2302"/>
        <end position="2326"/>
    </location>
</feature>
<keyword evidence="5 10" id="KW-1133">Transmembrane helix</keyword>
<feature type="region of interest" description="Disordered" evidence="9">
    <location>
        <begin position="2413"/>
        <end position="2433"/>
    </location>
</feature>
<organism evidence="12 13">
    <name type="scientific">Gonium pectorale</name>
    <name type="common">Green alga</name>
    <dbReference type="NCBI Taxonomy" id="33097"/>
    <lineage>
        <taxon>Eukaryota</taxon>
        <taxon>Viridiplantae</taxon>
        <taxon>Chlorophyta</taxon>
        <taxon>core chlorophytes</taxon>
        <taxon>Chlorophyceae</taxon>
        <taxon>CS clade</taxon>
        <taxon>Chlamydomonadales</taxon>
        <taxon>Volvocaceae</taxon>
        <taxon>Gonium</taxon>
    </lineage>
</organism>
<feature type="region of interest" description="Disordered" evidence="9">
    <location>
        <begin position="1917"/>
        <end position="1951"/>
    </location>
</feature>
<dbReference type="Proteomes" id="UP000075714">
    <property type="component" value="Unassembled WGS sequence"/>
</dbReference>
<dbReference type="SMART" id="SM00202">
    <property type="entry name" value="SR"/>
    <property type="match status" value="1"/>
</dbReference>
<protein>
    <recommendedName>
        <fullName evidence="11">SRCR domain-containing protein</fullName>
    </recommendedName>
</protein>
<feature type="compositionally biased region" description="Pro residues" evidence="9">
    <location>
        <begin position="2925"/>
        <end position="2935"/>
    </location>
</feature>
<proteinExistence type="predicted"/>
<name>A0A150G1P1_GONPE</name>
<feature type="compositionally biased region" description="Basic and acidic residues" evidence="9">
    <location>
        <begin position="2809"/>
        <end position="2835"/>
    </location>
</feature>
<feature type="compositionally biased region" description="Basic and acidic residues" evidence="9">
    <location>
        <begin position="2857"/>
        <end position="2874"/>
    </location>
</feature>
<evidence type="ECO:0000256" key="2">
    <source>
        <dbReference type="ARBA" id="ARBA00022692"/>
    </source>
</evidence>
<feature type="compositionally biased region" description="Low complexity" evidence="9">
    <location>
        <begin position="2936"/>
        <end position="2954"/>
    </location>
</feature>
<evidence type="ECO:0000313" key="13">
    <source>
        <dbReference type="Proteomes" id="UP000075714"/>
    </source>
</evidence>
<gene>
    <name evidence="12" type="ORF">GPECTOR_82g265</name>
</gene>
<dbReference type="InterPro" id="IPR051246">
    <property type="entry name" value="WDR48"/>
</dbReference>
<dbReference type="GO" id="GO:0016020">
    <property type="term" value="C:membrane"/>
    <property type="evidence" value="ECO:0007669"/>
    <property type="project" value="UniProtKB-SubCell"/>
</dbReference>
<feature type="transmembrane region" description="Helical" evidence="10">
    <location>
        <begin position="2605"/>
        <end position="2626"/>
    </location>
</feature>
<dbReference type="InterPro" id="IPR036772">
    <property type="entry name" value="SRCR-like_dom_sf"/>
</dbReference>
<feature type="transmembrane region" description="Helical" evidence="10">
    <location>
        <begin position="2558"/>
        <end position="2580"/>
    </location>
</feature>
<dbReference type="PANTHER" id="PTHR19862:SF14">
    <property type="entry name" value="WD REPEAT-CONTAINING PROTEIN 48"/>
    <property type="match status" value="1"/>
</dbReference>
<dbReference type="Pfam" id="PF06011">
    <property type="entry name" value="TRP"/>
    <property type="match status" value="1"/>
</dbReference>
<feature type="transmembrane region" description="Helical" evidence="10">
    <location>
        <begin position="2178"/>
        <end position="2200"/>
    </location>
</feature>
<keyword evidence="3" id="KW-0732">Signal</keyword>
<dbReference type="PROSITE" id="PS50287">
    <property type="entry name" value="SRCR_2"/>
    <property type="match status" value="1"/>
</dbReference>
<evidence type="ECO:0000313" key="12">
    <source>
        <dbReference type="EMBL" id="KXZ43731.1"/>
    </source>
</evidence>
<feature type="compositionally biased region" description="Low complexity" evidence="9">
    <location>
        <begin position="1922"/>
        <end position="1937"/>
    </location>
</feature>
<comment type="caution">
    <text evidence="12">The sequence shown here is derived from an EMBL/GenBank/DDBJ whole genome shotgun (WGS) entry which is preliminary data.</text>
</comment>
<accession>A0A150G1P1</accession>
<dbReference type="PANTHER" id="PTHR19862">
    <property type="entry name" value="WD REPEAT-CONTAINING PROTEIN 48"/>
    <property type="match status" value="1"/>
</dbReference>
<dbReference type="OrthoDB" id="536948at2759"/>
<feature type="compositionally biased region" description="Low complexity" evidence="9">
    <location>
        <begin position="403"/>
        <end position="418"/>
    </location>
</feature>
<keyword evidence="4" id="KW-0677">Repeat</keyword>
<keyword evidence="2 10" id="KW-0812">Transmembrane</keyword>
<feature type="domain" description="SRCR" evidence="11">
    <location>
        <begin position="1"/>
        <end position="89"/>
    </location>
</feature>
<dbReference type="InterPro" id="IPR010308">
    <property type="entry name" value="TRP_C"/>
</dbReference>
<evidence type="ECO:0000256" key="8">
    <source>
        <dbReference type="ARBA" id="ARBA00023180"/>
    </source>
</evidence>
<dbReference type="EMBL" id="LSYV01000083">
    <property type="protein sequence ID" value="KXZ43731.1"/>
    <property type="molecule type" value="Genomic_DNA"/>
</dbReference>
<keyword evidence="6 10" id="KW-0472">Membrane</keyword>
<keyword evidence="8" id="KW-0325">Glycoprotein</keyword>
<evidence type="ECO:0000256" key="7">
    <source>
        <dbReference type="ARBA" id="ARBA00023157"/>
    </source>
</evidence>
<feature type="transmembrane region" description="Helical" evidence="10">
    <location>
        <begin position="2660"/>
        <end position="2684"/>
    </location>
</feature>
<evidence type="ECO:0000256" key="9">
    <source>
        <dbReference type="SAM" id="MobiDB-lite"/>
    </source>
</evidence>
<evidence type="ECO:0000256" key="3">
    <source>
        <dbReference type="ARBA" id="ARBA00022729"/>
    </source>
</evidence>
<dbReference type="GO" id="GO:0043130">
    <property type="term" value="F:ubiquitin binding"/>
    <property type="evidence" value="ECO:0007669"/>
    <property type="project" value="TreeGrafter"/>
</dbReference>
<evidence type="ECO:0000256" key="4">
    <source>
        <dbReference type="ARBA" id="ARBA00022737"/>
    </source>
</evidence>
<reference evidence="13" key="1">
    <citation type="journal article" date="2016" name="Nat. Commun.">
        <title>The Gonium pectorale genome demonstrates co-option of cell cycle regulation during the evolution of multicellularity.</title>
        <authorList>
            <person name="Hanschen E.R."/>
            <person name="Marriage T.N."/>
            <person name="Ferris P.J."/>
            <person name="Hamaji T."/>
            <person name="Toyoda A."/>
            <person name="Fujiyama A."/>
            <person name="Neme R."/>
            <person name="Noguchi H."/>
            <person name="Minakuchi Y."/>
            <person name="Suzuki M."/>
            <person name="Kawai-Toyooka H."/>
            <person name="Smith D.R."/>
            <person name="Sparks H."/>
            <person name="Anderson J."/>
            <person name="Bakaric R."/>
            <person name="Luria V."/>
            <person name="Karger A."/>
            <person name="Kirschner M.W."/>
            <person name="Durand P.M."/>
            <person name="Michod R.E."/>
            <person name="Nozaki H."/>
            <person name="Olson B.J."/>
        </authorList>
    </citation>
    <scope>NUCLEOTIDE SEQUENCE [LARGE SCALE GENOMIC DNA]</scope>
    <source>
        <strain evidence="13">NIES-2863</strain>
    </source>
</reference>
<feature type="transmembrane region" description="Helical" evidence="10">
    <location>
        <begin position="2483"/>
        <end position="2501"/>
    </location>
</feature>
<feature type="transmembrane region" description="Helical" evidence="10">
    <location>
        <begin position="2690"/>
        <end position="2716"/>
    </location>
</feature>
<keyword evidence="13" id="KW-1185">Reference proteome</keyword>
<dbReference type="InterPro" id="IPR006626">
    <property type="entry name" value="PbH1"/>
</dbReference>